<dbReference type="Proteomes" id="UP000269721">
    <property type="component" value="Unassembled WGS sequence"/>
</dbReference>
<sequence>MSTNSFSTTKRPVPSAAENASCGVGQHGRGVRSSPLAGFMVDPIPRSGVRSQRDGHVRPCDLKPKLRDGRDPEPRPPVPAPQRVQPPSRRTTLRRAPFPGQAKPLPIGPPQPHNLSNDAQLEDGTIP</sequence>
<feature type="compositionally biased region" description="Polar residues" evidence="1">
    <location>
        <begin position="1"/>
        <end position="10"/>
    </location>
</feature>
<gene>
    <name evidence="2" type="ORF">BDK51DRAFT_43940</name>
</gene>
<evidence type="ECO:0000313" key="3">
    <source>
        <dbReference type="Proteomes" id="UP000269721"/>
    </source>
</evidence>
<reference evidence="3" key="1">
    <citation type="journal article" date="2018" name="Nat. Microbiol.">
        <title>Leveraging single-cell genomics to expand the fungal tree of life.</title>
        <authorList>
            <person name="Ahrendt S.R."/>
            <person name="Quandt C.A."/>
            <person name="Ciobanu D."/>
            <person name="Clum A."/>
            <person name="Salamov A."/>
            <person name="Andreopoulos B."/>
            <person name="Cheng J.F."/>
            <person name="Woyke T."/>
            <person name="Pelin A."/>
            <person name="Henrissat B."/>
            <person name="Reynolds N.K."/>
            <person name="Benny G.L."/>
            <person name="Smith M.E."/>
            <person name="James T.Y."/>
            <person name="Grigoriev I.V."/>
        </authorList>
    </citation>
    <scope>NUCLEOTIDE SEQUENCE [LARGE SCALE GENOMIC DNA]</scope>
</reference>
<evidence type="ECO:0000313" key="2">
    <source>
        <dbReference type="EMBL" id="RKO88719.1"/>
    </source>
</evidence>
<protein>
    <submittedName>
        <fullName evidence="2">Uncharacterized protein</fullName>
    </submittedName>
</protein>
<feature type="compositionally biased region" description="Basic and acidic residues" evidence="1">
    <location>
        <begin position="51"/>
        <end position="74"/>
    </location>
</feature>
<organism evidence="2 3">
    <name type="scientific">Blyttiomyces helicus</name>
    <dbReference type="NCBI Taxonomy" id="388810"/>
    <lineage>
        <taxon>Eukaryota</taxon>
        <taxon>Fungi</taxon>
        <taxon>Fungi incertae sedis</taxon>
        <taxon>Chytridiomycota</taxon>
        <taxon>Chytridiomycota incertae sedis</taxon>
        <taxon>Chytridiomycetes</taxon>
        <taxon>Chytridiomycetes incertae sedis</taxon>
        <taxon>Blyttiomyces</taxon>
    </lineage>
</organism>
<feature type="compositionally biased region" description="Low complexity" evidence="1">
    <location>
        <begin position="81"/>
        <end position="90"/>
    </location>
</feature>
<keyword evidence="3" id="KW-1185">Reference proteome</keyword>
<feature type="region of interest" description="Disordered" evidence="1">
    <location>
        <begin position="1"/>
        <end position="127"/>
    </location>
</feature>
<proteinExistence type="predicted"/>
<name>A0A4P9W875_9FUNG</name>
<accession>A0A4P9W875</accession>
<dbReference type="EMBL" id="KZ996524">
    <property type="protein sequence ID" value="RKO88719.1"/>
    <property type="molecule type" value="Genomic_DNA"/>
</dbReference>
<evidence type="ECO:0000256" key="1">
    <source>
        <dbReference type="SAM" id="MobiDB-lite"/>
    </source>
</evidence>
<dbReference type="AlphaFoldDB" id="A0A4P9W875"/>